<evidence type="ECO:0000313" key="2">
    <source>
        <dbReference type="EMBL" id="CAB4204117.1"/>
    </source>
</evidence>
<keyword evidence="1" id="KW-0175">Coiled coil</keyword>
<feature type="coiled-coil region" evidence="1">
    <location>
        <begin position="47"/>
        <end position="88"/>
    </location>
</feature>
<name>A0A6J5S6F3_9CAUD</name>
<gene>
    <name evidence="2" type="ORF">UFOVP1393_25</name>
</gene>
<evidence type="ECO:0000256" key="1">
    <source>
        <dbReference type="SAM" id="Coils"/>
    </source>
</evidence>
<protein>
    <submittedName>
        <fullName evidence="2">Uncharacterized protein</fullName>
    </submittedName>
</protein>
<reference evidence="2" key="1">
    <citation type="submission" date="2020-05" db="EMBL/GenBank/DDBJ databases">
        <authorList>
            <person name="Chiriac C."/>
            <person name="Salcher M."/>
            <person name="Ghai R."/>
            <person name="Kavagutti S V."/>
        </authorList>
    </citation>
    <scope>NUCLEOTIDE SEQUENCE</scope>
</reference>
<accession>A0A6J5S6F3</accession>
<organism evidence="2">
    <name type="scientific">uncultured Caudovirales phage</name>
    <dbReference type="NCBI Taxonomy" id="2100421"/>
    <lineage>
        <taxon>Viruses</taxon>
        <taxon>Duplodnaviria</taxon>
        <taxon>Heunggongvirae</taxon>
        <taxon>Uroviricota</taxon>
        <taxon>Caudoviricetes</taxon>
        <taxon>Peduoviridae</taxon>
        <taxon>Maltschvirus</taxon>
        <taxon>Maltschvirus maltsch</taxon>
    </lineage>
</organism>
<sequence length="145" mass="17172">MNRQKIKEMLDERIGQKDAHKLEEYEWIVGLMEMVAYEVECDLGAKNMLLETELNALKETAESIAEQRDRLQNNLIDKEEVNAELRQTIIAKQQREIRLEDILAPHQELTQWIEEEMTCEPNSNKFEVSHDFLEALFYKVVQINH</sequence>
<proteinExistence type="predicted"/>
<dbReference type="EMBL" id="LR797338">
    <property type="protein sequence ID" value="CAB4204117.1"/>
    <property type="molecule type" value="Genomic_DNA"/>
</dbReference>